<reference evidence="2" key="3">
    <citation type="submission" date="2020-12" db="UniProtKB">
        <authorList>
            <consortium name="EnsemblPlants"/>
        </authorList>
    </citation>
    <scope>IDENTIFICATION</scope>
</reference>
<protein>
    <submittedName>
        <fullName evidence="1 2">Uncharacterized protein</fullName>
    </submittedName>
</protein>
<evidence type="ECO:0000313" key="3">
    <source>
        <dbReference type="Proteomes" id="UP000006727"/>
    </source>
</evidence>
<keyword evidence="3" id="KW-1185">Reference proteome</keyword>
<accession>A0A2K1JT88</accession>
<evidence type="ECO:0000313" key="2">
    <source>
        <dbReference type="EnsemblPlants" id="Pp3c11_2870V3.1"/>
    </source>
</evidence>
<gene>
    <name evidence="2" type="primary">LOC112288640</name>
    <name evidence="1" type="ORF">PHYPA_014517</name>
</gene>
<evidence type="ECO:0000313" key="1">
    <source>
        <dbReference type="EMBL" id="PNR44747.1"/>
    </source>
</evidence>
<dbReference type="EnsemblPlants" id="Pp3c11_2870V3.1">
    <property type="protein sequence ID" value="Pp3c11_2870V3.1"/>
    <property type="gene ID" value="Pp3c11_2870"/>
</dbReference>
<dbReference type="EMBL" id="ABEU02000011">
    <property type="protein sequence ID" value="PNR44747.1"/>
    <property type="molecule type" value="Genomic_DNA"/>
</dbReference>
<dbReference type="PaxDb" id="3218-PP1S39_329V6.1"/>
<proteinExistence type="predicted"/>
<reference evidence="1 3" key="2">
    <citation type="journal article" date="2018" name="Plant J.">
        <title>The Physcomitrella patens chromosome-scale assembly reveals moss genome structure and evolution.</title>
        <authorList>
            <person name="Lang D."/>
            <person name="Ullrich K.K."/>
            <person name="Murat F."/>
            <person name="Fuchs J."/>
            <person name="Jenkins J."/>
            <person name="Haas F.B."/>
            <person name="Piednoel M."/>
            <person name="Gundlach H."/>
            <person name="Van Bel M."/>
            <person name="Meyberg R."/>
            <person name="Vives C."/>
            <person name="Morata J."/>
            <person name="Symeonidi A."/>
            <person name="Hiss M."/>
            <person name="Muchero W."/>
            <person name="Kamisugi Y."/>
            <person name="Saleh O."/>
            <person name="Blanc G."/>
            <person name="Decker E.L."/>
            <person name="van Gessel N."/>
            <person name="Grimwood J."/>
            <person name="Hayes R.D."/>
            <person name="Graham S.W."/>
            <person name="Gunter L.E."/>
            <person name="McDaniel S.F."/>
            <person name="Hoernstein S.N.W."/>
            <person name="Larsson A."/>
            <person name="Li F.W."/>
            <person name="Perroud P.F."/>
            <person name="Phillips J."/>
            <person name="Ranjan P."/>
            <person name="Rokshar D.S."/>
            <person name="Rothfels C.J."/>
            <person name="Schneider L."/>
            <person name="Shu S."/>
            <person name="Stevenson D.W."/>
            <person name="Thummler F."/>
            <person name="Tillich M."/>
            <person name="Villarreal Aguilar J.C."/>
            <person name="Widiez T."/>
            <person name="Wong G.K."/>
            <person name="Wymore A."/>
            <person name="Zhang Y."/>
            <person name="Zimmer A.D."/>
            <person name="Quatrano R.S."/>
            <person name="Mayer K.F.X."/>
            <person name="Goodstein D."/>
            <person name="Casacuberta J.M."/>
            <person name="Vandepoele K."/>
            <person name="Reski R."/>
            <person name="Cuming A.C."/>
            <person name="Tuskan G.A."/>
            <person name="Maumus F."/>
            <person name="Salse J."/>
            <person name="Schmutz J."/>
            <person name="Rensing S.A."/>
        </authorList>
    </citation>
    <scope>NUCLEOTIDE SEQUENCE [LARGE SCALE GENOMIC DNA]</scope>
    <source>
        <strain evidence="2 3">cv. Gransden 2004</strain>
    </source>
</reference>
<sequence length="51" mass="5812">MLRSGRFSNPLRNRVNHILTTSALDLHCTISVHGLQNFAPKLDCGYHTYEL</sequence>
<dbReference type="AlphaFoldDB" id="A0A2K1JT88"/>
<dbReference type="Proteomes" id="UP000006727">
    <property type="component" value="Chromosome 11"/>
</dbReference>
<name>A0A2K1JT88_PHYPA</name>
<dbReference type="Gramene" id="Pp3c11_2870V3.1">
    <property type="protein sequence ID" value="Pp3c11_2870V3.1"/>
    <property type="gene ID" value="Pp3c11_2870"/>
</dbReference>
<reference evidence="1 3" key="1">
    <citation type="journal article" date="2008" name="Science">
        <title>The Physcomitrella genome reveals evolutionary insights into the conquest of land by plants.</title>
        <authorList>
            <person name="Rensing S."/>
            <person name="Lang D."/>
            <person name="Zimmer A."/>
            <person name="Terry A."/>
            <person name="Salamov A."/>
            <person name="Shapiro H."/>
            <person name="Nishiyama T."/>
            <person name="Perroud P.-F."/>
            <person name="Lindquist E."/>
            <person name="Kamisugi Y."/>
            <person name="Tanahashi T."/>
            <person name="Sakakibara K."/>
            <person name="Fujita T."/>
            <person name="Oishi K."/>
            <person name="Shin-I T."/>
            <person name="Kuroki Y."/>
            <person name="Toyoda A."/>
            <person name="Suzuki Y."/>
            <person name="Hashimoto A."/>
            <person name="Yamaguchi K."/>
            <person name="Sugano A."/>
            <person name="Kohara Y."/>
            <person name="Fujiyama A."/>
            <person name="Anterola A."/>
            <person name="Aoki S."/>
            <person name="Ashton N."/>
            <person name="Barbazuk W.B."/>
            <person name="Barker E."/>
            <person name="Bennetzen J."/>
            <person name="Bezanilla M."/>
            <person name="Blankenship R."/>
            <person name="Cho S.H."/>
            <person name="Dutcher S."/>
            <person name="Estelle M."/>
            <person name="Fawcett J.A."/>
            <person name="Gundlach H."/>
            <person name="Hanada K."/>
            <person name="Heyl A."/>
            <person name="Hicks K.A."/>
            <person name="Hugh J."/>
            <person name="Lohr M."/>
            <person name="Mayer K."/>
            <person name="Melkozernov A."/>
            <person name="Murata T."/>
            <person name="Nelson D."/>
            <person name="Pils B."/>
            <person name="Prigge M."/>
            <person name="Reiss B."/>
            <person name="Renner T."/>
            <person name="Rombauts S."/>
            <person name="Rushton P."/>
            <person name="Sanderfoot A."/>
            <person name="Schween G."/>
            <person name="Shiu S.-H."/>
            <person name="Stueber K."/>
            <person name="Theodoulou F.L."/>
            <person name="Tu H."/>
            <person name="Van de Peer Y."/>
            <person name="Verrier P.J."/>
            <person name="Waters E."/>
            <person name="Wood A."/>
            <person name="Yang L."/>
            <person name="Cove D."/>
            <person name="Cuming A."/>
            <person name="Hasebe M."/>
            <person name="Lucas S."/>
            <person name="Mishler D.B."/>
            <person name="Reski R."/>
            <person name="Grigoriev I."/>
            <person name="Quatrano R.S."/>
            <person name="Boore J.L."/>
        </authorList>
    </citation>
    <scope>NUCLEOTIDE SEQUENCE [LARGE SCALE GENOMIC DNA]</scope>
    <source>
        <strain evidence="2 3">cv. Gransden 2004</strain>
    </source>
</reference>
<organism evidence="1">
    <name type="scientific">Physcomitrium patens</name>
    <name type="common">Spreading-leaved earth moss</name>
    <name type="synonym">Physcomitrella patens</name>
    <dbReference type="NCBI Taxonomy" id="3218"/>
    <lineage>
        <taxon>Eukaryota</taxon>
        <taxon>Viridiplantae</taxon>
        <taxon>Streptophyta</taxon>
        <taxon>Embryophyta</taxon>
        <taxon>Bryophyta</taxon>
        <taxon>Bryophytina</taxon>
        <taxon>Bryopsida</taxon>
        <taxon>Funariidae</taxon>
        <taxon>Funariales</taxon>
        <taxon>Funariaceae</taxon>
        <taxon>Physcomitrium</taxon>
    </lineage>
</organism>